<dbReference type="AlphaFoldDB" id="A3LZZ3"/>
<feature type="compositionally biased region" description="Basic residues" evidence="9">
    <location>
        <begin position="93"/>
        <end position="106"/>
    </location>
</feature>
<feature type="domain" description="Helicase ATP-binding" evidence="10">
    <location>
        <begin position="163"/>
        <end position="328"/>
    </location>
</feature>
<dbReference type="SMART" id="SM00490">
    <property type="entry name" value="HELICc"/>
    <property type="match status" value="1"/>
</dbReference>
<sequence length="832" mass="96497">MTTNEPIGQATDSESEIELKKLVETEEKKYGGIDQEQQEFNSLSKDHKLDRLNNLIQKSQIYSQIIAENILQTTLEKKQQVQQQPTPEETPTKKRRVSKTTPRKGSRQHDITKMLSTKISGETKSTMKAIDNSQSSEITTKQPDLISGGTLKDYQLDGLQWLITLYENGLNGILADEMGLGKTLQCISFLSFLIENGIPGPFLVVVPLSTMTNWFNEIRKFAPRVNVYKHSGTKSNRNKINLQSVIAKNKINIVITSYEISIKDFAKLNSINWKYLIVDEGHRLKNSECVLIKFLKKLNVSNRLLITGTPLQNNLNELWSLLNFILPDIFHDLELFQQWFNFDELTNFAEGKENEEDEEMKRVIKLNIQENLIKNLHTILKPFLLRRLKRDVIRDLPPKKEYLIHIPLSRLQKKLYSDAMDSKLFDSLVQENLKQFLYYNHRDLFANQKDLQLVDSFLCEKYMQGEDKVKSKQNYRETESDDEFEISETKESASESPDEIIYEDVLEQLKSRIPKSKKRLMLLQVLHKKIRREIRGLSLQNSMMQLRNICNSPYIYFEPFPIKDSTSHEKKFMDILVQNSSKIQVLQQLCFPLIEANHKILIFSQFTKLLDLLHDWFNYQNIKICRLDGSTSQAVRDEQITQFNSDKDTKVFLLSTRAGGLGINLTAADTVILFDNDWNPQMDLQAIDRVHRIGQTNPVKVFRFLIRDSIEELLISSSCSKRFLETLVIQMGEFKFSKLKQLIDHDGLNSDLKVKQIMEVSKAIFSSHKEESTLSDTGGADDDMYKTTKSEDLLTTEEMEELLDRRQECYRLDSGSQFSHISVFETVNNMDK</sequence>
<accession>A3LZZ3</accession>
<dbReference type="InterPro" id="IPR049730">
    <property type="entry name" value="SNF2/RAD54-like_C"/>
</dbReference>
<comment type="subcellular location">
    <subcellularLocation>
        <location evidence="1">Nucleus</location>
    </subcellularLocation>
</comment>
<dbReference type="HOGENOM" id="CLU_000315_17_3_1"/>
<keyword evidence="7" id="KW-0175">Coiled coil</keyword>
<keyword evidence="4" id="KW-0378">Hydrolase</keyword>
<feature type="compositionally biased region" description="Basic and acidic residues" evidence="9">
    <location>
        <begin position="469"/>
        <end position="478"/>
    </location>
</feature>
<organism evidence="12 13">
    <name type="scientific">Scheffersomyces stipitis (strain ATCC 58785 / CBS 6054 / NBRC 10063 / NRRL Y-11545)</name>
    <name type="common">Yeast</name>
    <name type="synonym">Pichia stipitis</name>
    <dbReference type="NCBI Taxonomy" id="322104"/>
    <lineage>
        <taxon>Eukaryota</taxon>
        <taxon>Fungi</taxon>
        <taxon>Dikarya</taxon>
        <taxon>Ascomycota</taxon>
        <taxon>Saccharomycotina</taxon>
        <taxon>Pichiomycetes</taxon>
        <taxon>Debaryomycetaceae</taxon>
        <taxon>Scheffersomyces</taxon>
    </lineage>
</organism>
<dbReference type="RefSeq" id="XP_001386652.2">
    <property type="nucleotide sequence ID" value="XM_001386615.1"/>
</dbReference>
<dbReference type="KEGG" id="pic:PICST_33727"/>
<keyword evidence="13" id="KW-1185">Reference proteome</keyword>
<feature type="compositionally biased region" description="Low complexity" evidence="9">
    <location>
        <begin position="80"/>
        <end position="89"/>
    </location>
</feature>
<dbReference type="PROSITE" id="PS51194">
    <property type="entry name" value="HELICASE_CTER"/>
    <property type="match status" value="1"/>
</dbReference>
<dbReference type="Proteomes" id="UP000002258">
    <property type="component" value="Chromosome 8"/>
</dbReference>
<keyword evidence="6" id="KW-0067">ATP-binding</keyword>
<dbReference type="PANTHER" id="PTHR10799">
    <property type="entry name" value="SNF2/RAD54 HELICASE FAMILY"/>
    <property type="match status" value="1"/>
</dbReference>
<dbReference type="InterPro" id="IPR000330">
    <property type="entry name" value="SNF2_N"/>
</dbReference>
<dbReference type="OMA" id="LVIQMGE"/>
<gene>
    <name evidence="12" type="ORF">PICST_33727</name>
</gene>
<dbReference type="InterPro" id="IPR001650">
    <property type="entry name" value="Helicase_C-like"/>
</dbReference>
<evidence type="ECO:0000313" key="12">
    <source>
        <dbReference type="EMBL" id="ABN68623.2"/>
    </source>
</evidence>
<dbReference type="eggNOG" id="KOG0385">
    <property type="taxonomic scope" value="Eukaryota"/>
</dbReference>
<comment type="similarity">
    <text evidence="2">Belongs to the SNF2/RAD54 helicase family.</text>
</comment>
<dbReference type="Gene3D" id="3.40.50.10810">
    <property type="entry name" value="Tandem AAA-ATPase domain"/>
    <property type="match status" value="1"/>
</dbReference>
<keyword evidence="5" id="KW-0347">Helicase</keyword>
<dbReference type="EMBL" id="CP000502">
    <property type="protein sequence ID" value="ABN68623.2"/>
    <property type="molecule type" value="Genomic_DNA"/>
</dbReference>
<dbReference type="GO" id="GO:0005634">
    <property type="term" value="C:nucleus"/>
    <property type="evidence" value="ECO:0007669"/>
    <property type="project" value="UniProtKB-SubCell"/>
</dbReference>
<evidence type="ECO:0000259" key="11">
    <source>
        <dbReference type="PROSITE" id="PS51194"/>
    </source>
</evidence>
<dbReference type="FunFam" id="3.40.50.10810:FF:000015">
    <property type="entry name" value="lymphoid-specific helicase isoform X1"/>
    <property type="match status" value="1"/>
</dbReference>
<evidence type="ECO:0000256" key="5">
    <source>
        <dbReference type="ARBA" id="ARBA00022806"/>
    </source>
</evidence>
<dbReference type="InterPro" id="IPR038718">
    <property type="entry name" value="SNF2-like_sf"/>
</dbReference>
<dbReference type="CDD" id="cd18793">
    <property type="entry name" value="SF2_C_SNF"/>
    <property type="match status" value="1"/>
</dbReference>
<dbReference type="SUPFAM" id="SSF52540">
    <property type="entry name" value="P-loop containing nucleoside triphosphate hydrolases"/>
    <property type="match status" value="2"/>
</dbReference>
<evidence type="ECO:0000256" key="4">
    <source>
        <dbReference type="ARBA" id="ARBA00022801"/>
    </source>
</evidence>
<evidence type="ECO:0000256" key="8">
    <source>
        <dbReference type="ARBA" id="ARBA00023242"/>
    </source>
</evidence>
<feature type="region of interest" description="Disordered" evidence="9">
    <location>
        <begin position="469"/>
        <end position="495"/>
    </location>
</feature>
<evidence type="ECO:0000259" key="10">
    <source>
        <dbReference type="PROSITE" id="PS51192"/>
    </source>
</evidence>
<dbReference type="SMART" id="SM00487">
    <property type="entry name" value="DEXDc"/>
    <property type="match status" value="1"/>
</dbReference>
<dbReference type="STRING" id="322104.A3LZZ3"/>
<name>A3LZZ3_PICST</name>
<evidence type="ECO:0000313" key="13">
    <source>
        <dbReference type="Proteomes" id="UP000002258"/>
    </source>
</evidence>
<dbReference type="Pfam" id="PF00176">
    <property type="entry name" value="SNF2-rel_dom"/>
    <property type="match status" value="1"/>
</dbReference>
<dbReference type="FunCoup" id="A3LZZ3">
    <property type="interactions" value="522"/>
</dbReference>
<evidence type="ECO:0000256" key="3">
    <source>
        <dbReference type="ARBA" id="ARBA00022741"/>
    </source>
</evidence>
<dbReference type="Pfam" id="PF00271">
    <property type="entry name" value="Helicase_C"/>
    <property type="match status" value="1"/>
</dbReference>
<evidence type="ECO:0000256" key="6">
    <source>
        <dbReference type="ARBA" id="ARBA00022840"/>
    </source>
</evidence>
<dbReference type="GO" id="GO:0070987">
    <property type="term" value="P:error-free translesion synthesis"/>
    <property type="evidence" value="ECO:0007669"/>
    <property type="project" value="EnsemblFungi"/>
</dbReference>
<dbReference type="GO" id="GO:0005524">
    <property type="term" value="F:ATP binding"/>
    <property type="evidence" value="ECO:0007669"/>
    <property type="project" value="UniProtKB-KW"/>
</dbReference>
<dbReference type="InParanoid" id="A3LZZ3"/>
<dbReference type="GO" id="GO:0006312">
    <property type="term" value="P:mitotic recombination"/>
    <property type="evidence" value="ECO:0007669"/>
    <property type="project" value="EnsemblFungi"/>
</dbReference>
<protein>
    <submittedName>
        <fullName evidence="12">Uncharacterized protein</fullName>
    </submittedName>
</protein>
<evidence type="ECO:0000256" key="2">
    <source>
        <dbReference type="ARBA" id="ARBA00007025"/>
    </source>
</evidence>
<dbReference type="GO" id="GO:0016787">
    <property type="term" value="F:hydrolase activity"/>
    <property type="evidence" value="ECO:0007669"/>
    <property type="project" value="UniProtKB-KW"/>
</dbReference>
<evidence type="ECO:0000256" key="1">
    <source>
        <dbReference type="ARBA" id="ARBA00004123"/>
    </source>
</evidence>
<evidence type="ECO:0000256" key="9">
    <source>
        <dbReference type="SAM" id="MobiDB-lite"/>
    </source>
</evidence>
<keyword evidence="8" id="KW-0539">Nucleus</keyword>
<feature type="domain" description="Helicase C-terminal" evidence="11">
    <location>
        <begin position="585"/>
        <end position="747"/>
    </location>
</feature>
<dbReference type="InterPro" id="IPR014001">
    <property type="entry name" value="Helicase_ATP-bd"/>
</dbReference>
<keyword evidence="3" id="KW-0547">Nucleotide-binding</keyword>
<evidence type="ECO:0000256" key="7">
    <source>
        <dbReference type="ARBA" id="ARBA00023054"/>
    </source>
</evidence>
<dbReference type="GeneID" id="4840862"/>
<dbReference type="OrthoDB" id="5857104at2759"/>
<feature type="region of interest" description="Disordered" evidence="9">
    <location>
        <begin position="77"/>
        <end position="110"/>
    </location>
</feature>
<dbReference type="PROSITE" id="PS51192">
    <property type="entry name" value="HELICASE_ATP_BIND_1"/>
    <property type="match status" value="1"/>
</dbReference>
<reference evidence="12 13" key="1">
    <citation type="journal article" date="2007" name="Nat. Biotechnol.">
        <title>Genome sequence of the lignocellulose-bioconverting and xylose-fermenting yeast Pichia stipitis.</title>
        <authorList>
            <person name="Jeffries T.W."/>
            <person name="Grigoriev I.V."/>
            <person name="Grimwood J."/>
            <person name="Laplaza J.M."/>
            <person name="Aerts A."/>
            <person name="Salamov A."/>
            <person name="Schmutz J."/>
            <person name="Lindquist E."/>
            <person name="Dehal P."/>
            <person name="Shapiro H."/>
            <person name="Jin Y.S."/>
            <person name="Passoth V."/>
            <person name="Richardson P.M."/>
        </authorList>
    </citation>
    <scope>NUCLEOTIDE SEQUENCE [LARGE SCALE GENOMIC DNA]</scope>
    <source>
        <strain evidence="13">ATCC 58785 / CBS 6054 / NBRC 10063 / NRRL Y-11545</strain>
    </source>
</reference>
<dbReference type="GO" id="GO:0004386">
    <property type="term" value="F:helicase activity"/>
    <property type="evidence" value="ECO:0007669"/>
    <property type="project" value="UniProtKB-KW"/>
</dbReference>
<dbReference type="Gene3D" id="3.40.50.300">
    <property type="entry name" value="P-loop containing nucleotide triphosphate hydrolases"/>
    <property type="match status" value="2"/>
</dbReference>
<dbReference type="InterPro" id="IPR027417">
    <property type="entry name" value="P-loop_NTPase"/>
</dbReference>
<proteinExistence type="inferred from homology"/>